<dbReference type="Proteomes" id="UP000325313">
    <property type="component" value="Unassembled WGS sequence"/>
</dbReference>
<organism evidence="2 3">
    <name type="scientific">Puccinia graminis f. sp. tritici</name>
    <dbReference type="NCBI Taxonomy" id="56615"/>
    <lineage>
        <taxon>Eukaryota</taxon>
        <taxon>Fungi</taxon>
        <taxon>Dikarya</taxon>
        <taxon>Basidiomycota</taxon>
        <taxon>Pucciniomycotina</taxon>
        <taxon>Pucciniomycetes</taxon>
        <taxon>Pucciniales</taxon>
        <taxon>Pucciniaceae</taxon>
        <taxon>Puccinia</taxon>
    </lineage>
</organism>
<evidence type="ECO:0000313" key="2">
    <source>
        <dbReference type="EMBL" id="KAA1138371.1"/>
    </source>
</evidence>
<feature type="region of interest" description="Disordered" evidence="1">
    <location>
        <begin position="1"/>
        <end position="81"/>
    </location>
</feature>
<feature type="compositionally biased region" description="Polar residues" evidence="1">
    <location>
        <begin position="47"/>
        <end position="57"/>
    </location>
</feature>
<comment type="caution">
    <text evidence="2">The sequence shown here is derived from an EMBL/GenBank/DDBJ whole genome shotgun (WGS) entry which is preliminary data.</text>
</comment>
<dbReference type="AlphaFoldDB" id="A0A5B0SK66"/>
<evidence type="ECO:0000256" key="1">
    <source>
        <dbReference type="SAM" id="MobiDB-lite"/>
    </source>
</evidence>
<feature type="compositionally biased region" description="Polar residues" evidence="1">
    <location>
        <begin position="1"/>
        <end position="26"/>
    </location>
</feature>
<protein>
    <submittedName>
        <fullName evidence="2">Uncharacterized protein</fullName>
    </submittedName>
</protein>
<proteinExistence type="predicted"/>
<reference evidence="2 3" key="1">
    <citation type="submission" date="2019-05" db="EMBL/GenBank/DDBJ databases">
        <title>Emergence of the Ug99 lineage of the wheat stem rust pathogen through somatic hybridization.</title>
        <authorList>
            <person name="Li F."/>
            <person name="Upadhyaya N.M."/>
            <person name="Sperschneider J."/>
            <person name="Matny O."/>
            <person name="Nguyen-Phuc H."/>
            <person name="Mago R."/>
            <person name="Raley C."/>
            <person name="Miller M.E."/>
            <person name="Silverstein K.A.T."/>
            <person name="Henningsen E."/>
            <person name="Hirsch C.D."/>
            <person name="Visser B."/>
            <person name="Pretorius Z.A."/>
            <person name="Steffenson B.J."/>
            <person name="Schwessinger B."/>
            <person name="Dodds P.N."/>
            <person name="Figueroa M."/>
        </authorList>
    </citation>
    <scope>NUCLEOTIDE SEQUENCE [LARGE SCALE GENOMIC DNA]</scope>
    <source>
        <strain evidence="2 3">Ug99</strain>
    </source>
</reference>
<gene>
    <name evidence="2" type="ORF">PGTUg99_033209</name>
</gene>
<sequence length="140" mass="14417">MSTPHSQTRVSSGTPGTVVPTLNASIGNFPPVEEGEVSKDKNPYHFGTSTSKLSTSAKRPAADPPLPKGISAAAQSTSCPTPWTQLSGLNSRLHSHNGKGFSESKPAICGFPKLIATACSQSISFSGEVCSESIAATCPE</sequence>
<evidence type="ECO:0000313" key="3">
    <source>
        <dbReference type="Proteomes" id="UP000325313"/>
    </source>
</evidence>
<dbReference type="EMBL" id="VDEP01000003">
    <property type="protein sequence ID" value="KAA1138371.1"/>
    <property type="molecule type" value="Genomic_DNA"/>
</dbReference>
<name>A0A5B0SK66_PUCGR</name>
<accession>A0A5B0SK66</accession>